<evidence type="ECO:0000313" key="3">
    <source>
        <dbReference type="Proteomes" id="UP001055868"/>
    </source>
</evidence>
<evidence type="ECO:0000313" key="2">
    <source>
        <dbReference type="EMBL" id="UQN31775.1"/>
    </source>
</evidence>
<sequence length="759" mass="84342">MADRINIGTRVNSRDSDGEPVWLDFERGDVLVSGGEGLGKSALLRTLRRSATYAGLITVALDKSSTLLSMRARLDHLSEQCSLEGAPRGVVFIDDGDGDQFILELVTELLGSAKDRPYTVVVSGAPGGFDPALFASWIALSGVMRGDLVTGAQSTAVAFGPDQERASRFPVISAQQAAEYLDVTPGRIRQLVASGDLRRAPIPVRDLVLRRDDVERYAKRKLSAMTLRVHDVPTPPDPRALRYESLVVVAGRQLHVRLWRGGDGIAFLLVGHLRGQMVPPREELLEIAAGLFRLIPDLDPATTAYVELHTGDREDRDKYTLREVELQIPDVSNPGAIKFERALPVEWDELLRALGARPELYHVHGYTAPVVEEHLRTRRPVPVEDDRYKVRTKIKWLEALDQLGDHPVVEPLTRLIVDELWLWMRTPSGVRMALDDSGEFWVDESQQDEAALEEAQKALKEALASLARDLRGRDRYQIAGYPWAPTATQYVGVALPPRLQELLSAHPDDSFSYTREEGRRLRGMLLRLEHENQGHRPGANSDLHDAAAFGLDVMPPRQRLSLEERARQDLELPRPSHVERYWQLERRDPVSAAYLKAIAWQDDRASDFTTAEKADLEKVGWLFEIKKWGRAPDGDLVGTGRDSSGHKWVGVVQDIAASRPVEPDDALVSARIASGDVPLFIERDDRIVGMVPSHNVHMSMNFGYGGGGPGEAAAAVVDLLGRSGYSIDDEGFRKIMQRFEDPVWAEGTNVGLPIRDLLA</sequence>
<keyword evidence="1" id="KW-0175">Coiled coil</keyword>
<dbReference type="Proteomes" id="UP001055868">
    <property type="component" value="Plasmid pCBA3104-01"/>
</dbReference>
<feature type="coiled-coil region" evidence="1">
    <location>
        <begin position="442"/>
        <end position="469"/>
    </location>
</feature>
<gene>
    <name evidence="2" type="ORF">M4486_19490</name>
</gene>
<name>A0ABY4NDP0_9MICO</name>
<reference evidence="2" key="1">
    <citation type="submission" date="2022-05" db="EMBL/GenBank/DDBJ databases">
        <title>Genomic analysis of Brachybacterium sp. CBA3104.</title>
        <authorList>
            <person name="Roh S.W."/>
            <person name="Kim Y.B."/>
            <person name="Kim Y."/>
        </authorList>
    </citation>
    <scope>NUCLEOTIDE SEQUENCE</scope>
    <source>
        <strain evidence="2">CBA3104</strain>
        <plasmid evidence="2">pCBA3104-01</plasmid>
    </source>
</reference>
<keyword evidence="3" id="KW-1185">Reference proteome</keyword>
<protein>
    <submittedName>
        <fullName evidence="2">Helix-turn-helix domain-containing protein</fullName>
    </submittedName>
</protein>
<organism evidence="2 3">
    <name type="scientific">Brachybacterium kimchii</name>
    <dbReference type="NCBI Taxonomy" id="2942909"/>
    <lineage>
        <taxon>Bacteria</taxon>
        <taxon>Bacillati</taxon>
        <taxon>Actinomycetota</taxon>
        <taxon>Actinomycetes</taxon>
        <taxon>Micrococcales</taxon>
        <taxon>Dermabacteraceae</taxon>
        <taxon>Brachybacterium</taxon>
    </lineage>
</organism>
<accession>A0ABY4NDP0</accession>
<geneLocation type="plasmid" evidence="2 3">
    <name>pCBA3104-01</name>
</geneLocation>
<dbReference type="SUPFAM" id="SSF52540">
    <property type="entry name" value="P-loop containing nucleoside triphosphate hydrolases"/>
    <property type="match status" value="1"/>
</dbReference>
<proteinExistence type="predicted"/>
<dbReference type="RefSeq" id="WP_249481199.1">
    <property type="nucleotide sequence ID" value="NZ_CP097219.1"/>
</dbReference>
<dbReference type="EMBL" id="CP097219">
    <property type="protein sequence ID" value="UQN31775.1"/>
    <property type="molecule type" value="Genomic_DNA"/>
</dbReference>
<keyword evidence="2" id="KW-0614">Plasmid</keyword>
<evidence type="ECO:0000256" key="1">
    <source>
        <dbReference type="SAM" id="Coils"/>
    </source>
</evidence>
<dbReference type="InterPro" id="IPR027417">
    <property type="entry name" value="P-loop_NTPase"/>
</dbReference>
<dbReference type="Gene3D" id="3.40.50.300">
    <property type="entry name" value="P-loop containing nucleotide triphosphate hydrolases"/>
    <property type="match status" value="1"/>
</dbReference>